<evidence type="ECO:0000256" key="5">
    <source>
        <dbReference type="ARBA" id="ARBA00022741"/>
    </source>
</evidence>
<dbReference type="OrthoDB" id="27015at2157"/>
<dbReference type="InterPro" id="IPR030665">
    <property type="entry name" value="KaiC"/>
</dbReference>
<keyword evidence="8" id="KW-0067">ATP-binding</keyword>
<dbReference type="PANTHER" id="PTHR43637:SF1">
    <property type="entry name" value="UPF0273 PROTEIN TM_0370"/>
    <property type="match status" value="1"/>
</dbReference>
<dbReference type="PIRSF" id="PIRSF039117">
    <property type="entry name" value="KaiC"/>
    <property type="match status" value="1"/>
</dbReference>
<evidence type="ECO:0000256" key="3">
    <source>
        <dbReference type="ARBA" id="ARBA00022679"/>
    </source>
</evidence>
<feature type="domain" description="KaiC" evidence="10">
    <location>
        <begin position="237"/>
        <end position="455"/>
    </location>
</feature>
<reference evidence="11 12" key="2">
    <citation type="journal article" date="2016" name="Int. J. Syst. Evol. Microbiol.">
        <title>Pyrococcus kukulkanii sp. nov., a hyperthermophilic, piezophilic archaeon isolated from a deep-sea hydrothermal vent.</title>
        <authorList>
            <person name="Callac N."/>
            <person name="Oger P."/>
            <person name="Lesongeur F."/>
            <person name="Rattray J.E."/>
            <person name="Vannier P."/>
            <person name="Michoud G."/>
            <person name="Beauverger M."/>
            <person name="Gayet N."/>
            <person name="Rouxel O."/>
            <person name="Jebbar M."/>
            <person name="Godfroy A."/>
        </authorList>
    </citation>
    <scope>NUCLEOTIDE SEQUENCE [LARGE SCALE GENOMIC DNA]</scope>
    <source>
        <strain evidence="11 12">NCB100</strain>
    </source>
</reference>
<reference evidence="12" key="1">
    <citation type="submission" date="2015-02" db="EMBL/GenBank/DDBJ databases">
        <title>Pyrococcus kukulkanii sp. nov., a novel hyperthermophilic archaeon isolated from a deep-sea hydrothermal vent at the Guaymas Basin.</title>
        <authorList>
            <person name="Oger P.M."/>
            <person name="Callac N."/>
            <person name="Jebbar M."/>
            <person name="Godfroy A."/>
        </authorList>
    </citation>
    <scope>NUCLEOTIDE SEQUENCE [LARGE SCALE GENOMIC DNA]</scope>
    <source>
        <strain evidence="12">NCB100</strain>
    </source>
</reference>
<dbReference type="EMBL" id="CP010835">
    <property type="protein sequence ID" value="AMM54666.1"/>
    <property type="molecule type" value="Genomic_DNA"/>
</dbReference>
<protein>
    <recommendedName>
        <fullName evidence="1">non-specific serine/threonine protein kinase</fullName>
        <ecNumber evidence="1">2.7.11.1</ecNumber>
    </recommendedName>
</protein>
<dbReference type="EC" id="2.7.11.1" evidence="1"/>
<dbReference type="KEGG" id="pyc:TQ32_09345"/>
<name>A0A127BDB8_9EURY</name>
<dbReference type="InterPro" id="IPR003593">
    <property type="entry name" value="AAA+_ATPase"/>
</dbReference>
<keyword evidence="6" id="KW-0418">Kinase</keyword>
<dbReference type="GeneID" id="28492041"/>
<dbReference type="STRING" id="1609559.TQ32_09345"/>
<dbReference type="InterPro" id="IPR014774">
    <property type="entry name" value="KaiC-like_dom"/>
</dbReference>
<keyword evidence="5" id="KW-0547">Nucleotide-binding</keyword>
<dbReference type="SUPFAM" id="SSF52540">
    <property type="entry name" value="P-loop containing nucleoside triphosphate hydrolases"/>
    <property type="match status" value="2"/>
</dbReference>
<dbReference type="AlphaFoldDB" id="A0A127BDB8"/>
<dbReference type="InterPro" id="IPR010624">
    <property type="entry name" value="KaiC_dom"/>
</dbReference>
<dbReference type="GO" id="GO:0005524">
    <property type="term" value="F:ATP binding"/>
    <property type="evidence" value="ECO:0007669"/>
    <property type="project" value="UniProtKB-KW"/>
</dbReference>
<organism evidence="11 12">
    <name type="scientific">Pyrococcus kukulkanii</name>
    <dbReference type="NCBI Taxonomy" id="1609559"/>
    <lineage>
        <taxon>Archaea</taxon>
        <taxon>Methanobacteriati</taxon>
        <taxon>Methanobacteriota</taxon>
        <taxon>Thermococci</taxon>
        <taxon>Thermococcales</taxon>
        <taxon>Thermococcaceae</taxon>
        <taxon>Pyrococcus</taxon>
    </lineage>
</organism>
<dbReference type="SMART" id="SM00382">
    <property type="entry name" value="AAA"/>
    <property type="match status" value="2"/>
</dbReference>
<dbReference type="Proteomes" id="UP000070587">
    <property type="component" value="Chromosome"/>
</dbReference>
<dbReference type="PANTHER" id="PTHR43637">
    <property type="entry name" value="UPF0273 PROTEIN TM_0370"/>
    <property type="match status" value="1"/>
</dbReference>
<feature type="domain" description="RecA family profile 1" evidence="9">
    <location>
        <begin position="235"/>
        <end position="299"/>
    </location>
</feature>
<evidence type="ECO:0000256" key="4">
    <source>
        <dbReference type="ARBA" id="ARBA00022737"/>
    </source>
</evidence>
<evidence type="ECO:0000313" key="12">
    <source>
        <dbReference type="Proteomes" id="UP000070587"/>
    </source>
</evidence>
<dbReference type="GO" id="GO:0016787">
    <property type="term" value="F:hydrolase activity"/>
    <property type="evidence" value="ECO:0007669"/>
    <property type="project" value="UniProtKB-KW"/>
</dbReference>
<evidence type="ECO:0000256" key="8">
    <source>
        <dbReference type="ARBA" id="ARBA00022840"/>
    </source>
</evidence>
<evidence type="ECO:0000256" key="6">
    <source>
        <dbReference type="ARBA" id="ARBA00022777"/>
    </source>
</evidence>
<keyword evidence="7" id="KW-0378">Hydrolase</keyword>
<keyword evidence="3" id="KW-0808">Transferase</keyword>
<dbReference type="GO" id="GO:0006281">
    <property type="term" value="P:DNA repair"/>
    <property type="evidence" value="ECO:0007669"/>
    <property type="project" value="InterPro"/>
</dbReference>
<evidence type="ECO:0000259" key="10">
    <source>
        <dbReference type="PROSITE" id="PS51146"/>
    </source>
</evidence>
<sequence length="455" mass="51433">MGKPFGVEYFDRFIVEGGFPEGSIILVAGEPGSGKTIFSATFLYNGAVKFGEKGVYVSFSETKSEFYEQMRMFGMDFKNLEEKGLFKFIDLVTVPSATIQKEIELLISEIIKFKPDRIVLDSITVISNLLGKEMTRTFLHTMLGRLIKAHGSTALLIAEKPIGEEKIGFGVEEFVVDGVIVLKTRNIGENIVRTLELRKMRRRKIRKPKYEYAITDNGIEFFDVPELKRVEFEPTWSRITSGIEKLDKLLGGGIYLGSSVLLVGMTGTGKTTFALHFAVSNALQGKRVIYITFEEPIDQLLRTAQNYKLEIWEALDSGNLMLLSWVPEATTPLQMFINLRDLMDEFKPTAVVIDSLSSLREHIDEGELSKVLRYLSLLAKSRKSTLYFTLTEESNTAIVPSTNASTLADVIIWLKYFLVEGKLERRLIIVKARGSNHSRKVHRYEITDTGVVIYE</sequence>
<keyword evidence="2" id="KW-0597">Phosphoprotein</keyword>
<evidence type="ECO:0000256" key="1">
    <source>
        <dbReference type="ARBA" id="ARBA00012513"/>
    </source>
</evidence>
<dbReference type="InterPro" id="IPR027417">
    <property type="entry name" value="P-loop_NTPase"/>
</dbReference>
<dbReference type="PROSITE" id="PS51146">
    <property type="entry name" value="KAIC"/>
    <property type="match status" value="2"/>
</dbReference>
<dbReference type="InterPro" id="IPR020588">
    <property type="entry name" value="RecA_ATP-bd"/>
</dbReference>
<keyword evidence="4" id="KW-0677">Repeat</keyword>
<accession>A0A127BDB8</accession>
<dbReference type="Gene3D" id="3.40.50.300">
    <property type="entry name" value="P-loop containing nucleotide triphosphate hydrolases"/>
    <property type="match status" value="2"/>
</dbReference>
<feature type="domain" description="KaiC" evidence="10">
    <location>
        <begin position="1"/>
        <end position="235"/>
    </location>
</feature>
<evidence type="ECO:0000259" key="9">
    <source>
        <dbReference type="PROSITE" id="PS50162"/>
    </source>
</evidence>
<gene>
    <name evidence="11" type="ORF">TQ32_09345</name>
</gene>
<dbReference type="GO" id="GO:0004674">
    <property type="term" value="F:protein serine/threonine kinase activity"/>
    <property type="evidence" value="ECO:0007669"/>
    <property type="project" value="UniProtKB-EC"/>
</dbReference>
<evidence type="ECO:0000313" key="11">
    <source>
        <dbReference type="EMBL" id="AMM54666.1"/>
    </source>
</evidence>
<dbReference type="GO" id="GO:0003677">
    <property type="term" value="F:DNA binding"/>
    <property type="evidence" value="ECO:0007669"/>
    <property type="project" value="InterPro"/>
</dbReference>
<proteinExistence type="predicted"/>
<dbReference type="PROSITE" id="PS50162">
    <property type="entry name" value="RECA_2"/>
    <property type="match status" value="1"/>
</dbReference>
<dbReference type="GO" id="GO:0140664">
    <property type="term" value="F:ATP-dependent DNA damage sensor activity"/>
    <property type="evidence" value="ECO:0007669"/>
    <property type="project" value="InterPro"/>
</dbReference>
<dbReference type="PRINTS" id="PR01874">
    <property type="entry name" value="DNAREPAIRADA"/>
</dbReference>
<dbReference type="PATRIC" id="fig|1609559.3.peg.1937"/>
<evidence type="ECO:0000256" key="7">
    <source>
        <dbReference type="ARBA" id="ARBA00022801"/>
    </source>
</evidence>
<evidence type="ECO:0000256" key="2">
    <source>
        <dbReference type="ARBA" id="ARBA00022553"/>
    </source>
</evidence>
<dbReference type="Pfam" id="PF06745">
    <property type="entry name" value="ATPase"/>
    <property type="match status" value="2"/>
</dbReference>
<dbReference type="RefSeq" id="WP_068323867.1">
    <property type="nucleotide sequence ID" value="NZ_CP010835.1"/>
</dbReference>